<comment type="caution">
    <text evidence="6">The sequence shown here is derived from an EMBL/GenBank/DDBJ whole genome shotgun (WGS) entry which is preliminary data.</text>
</comment>
<dbReference type="InterPro" id="IPR000595">
    <property type="entry name" value="cNMP-bd_dom"/>
</dbReference>
<feature type="domain" description="HTH crp-type" evidence="5">
    <location>
        <begin position="145"/>
        <end position="224"/>
    </location>
</feature>
<dbReference type="SUPFAM" id="SSF46785">
    <property type="entry name" value="Winged helix' DNA-binding domain"/>
    <property type="match status" value="1"/>
</dbReference>
<dbReference type="Gene3D" id="2.60.120.10">
    <property type="entry name" value="Jelly Rolls"/>
    <property type="match status" value="1"/>
</dbReference>
<gene>
    <name evidence="6" type="ORF">NBG84_11120</name>
</gene>
<dbReference type="SUPFAM" id="SSF51206">
    <property type="entry name" value="cAMP-binding domain-like"/>
    <property type="match status" value="1"/>
</dbReference>
<dbReference type="PANTHER" id="PTHR24567">
    <property type="entry name" value="CRP FAMILY TRANSCRIPTIONAL REGULATORY PROTEIN"/>
    <property type="match status" value="1"/>
</dbReference>
<keyword evidence="3" id="KW-0804">Transcription</keyword>
<keyword evidence="7" id="KW-1185">Reference proteome</keyword>
<dbReference type="Pfam" id="PF00027">
    <property type="entry name" value="cNMP_binding"/>
    <property type="match status" value="1"/>
</dbReference>
<evidence type="ECO:0000313" key="7">
    <source>
        <dbReference type="Proteomes" id="UP001431429"/>
    </source>
</evidence>
<dbReference type="InterPro" id="IPR012318">
    <property type="entry name" value="HTH_CRP"/>
</dbReference>
<keyword evidence="2" id="KW-0238">DNA-binding</keyword>
<dbReference type="PROSITE" id="PS51063">
    <property type="entry name" value="HTH_CRP_2"/>
    <property type="match status" value="1"/>
</dbReference>
<evidence type="ECO:0000256" key="3">
    <source>
        <dbReference type="ARBA" id="ARBA00023163"/>
    </source>
</evidence>
<dbReference type="InterPro" id="IPR018490">
    <property type="entry name" value="cNMP-bd_dom_sf"/>
</dbReference>
<dbReference type="SMART" id="SM00419">
    <property type="entry name" value="HTH_CRP"/>
    <property type="match status" value="1"/>
</dbReference>
<dbReference type="PANTHER" id="PTHR24567:SF74">
    <property type="entry name" value="HTH-TYPE TRANSCRIPTIONAL REGULATOR ARCR"/>
    <property type="match status" value="1"/>
</dbReference>
<dbReference type="PROSITE" id="PS50042">
    <property type="entry name" value="CNMP_BINDING_3"/>
    <property type="match status" value="1"/>
</dbReference>
<evidence type="ECO:0000256" key="1">
    <source>
        <dbReference type="ARBA" id="ARBA00023015"/>
    </source>
</evidence>
<name>A0ABT0UL53_9ACTN</name>
<proteinExistence type="predicted"/>
<dbReference type="InterPro" id="IPR036390">
    <property type="entry name" value="WH_DNA-bd_sf"/>
</dbReference>
<sequence>MSLVGRGQPFLHGLGRQAREELLGLGAERRFAAQEHLLRENDEGSHVLVILNGWAVVSTATERASSRLILALRGPGELVGEMAMLDGSPRSATITALGPLSARVIMSERFRRFVAGTPQANGLLMAQLAARLRSADEERRSLASLTVLQRLAERLLELPAVGPSNGRYGTGNSEAQVVLVDLAQHDLADAVGATREAVAKALRLLRDADVVRTGQRRIELVDPGVLRLLASGGSFDFRSRTS</sequence>
<dbReference type="Gene3D" id="1.10.10.10">
    <property type="entry name" value="Winged helix-like DNA-binding domain superfamily/Winged helix DNA-binding domain"/>
    <property type="match status" value="1"/>
</dbReference>
<evidence type="ECO:0000259" key="5">
    <source>
        <dbReference type="PROSITE" id="PS51063"/>
    </source>
</evidence>
<organism evidence="6 7">
    <name type="scientific">Streptomyces albipurpureus</name>
    <dbReference type="NCBI Taxonomy" id="2897419"/>
    <lineage>
        <taxon>Bacteria</taxon>
        <taxon>Bacillati</taxon>
        <taxon>Actinomycetota</taxon>
        <taxon>Actinomycetes</taxon>
        <taxon>Kitasatosporales</taxon>
        <taxon>Streptomycetaceae</taxon>
        <taxon>Streptomyces</taxon>
    </lineage>
</organism>
<evidence type="ECO:0000259" key="4">
    <source>
        <dbReference type="PROSITE" id="PS50042"/>
    </source>
</evidence>
<dbReference type="SMART" id="SM00100">
    <property type="entry name" value="cNMP"/>
    <property type="match status" value="1"/>
</dbReference>
<dbReference type="Pfam" id="PF13545">
    <property type="entry name" value="HTH_Crp_2"/>
    <property type="match status" value="1"/>
</dbReference>
<dbReference type="InterPro" id="IPR036388">
    <property type="entry name" value="WH-like_DNA-bd_sf"/>
</dbReference>
<evidence type="ECO:0000256" key="2">
    <source>
        <dbReference type="ARBA" id="ARBA00023125"/>
    </source>
</evidence>
<dbReference type="InterPro" id="IPR050397">
    <property type="entry name" value="Env_Response_Regulators"/>
</dbReference>
<dbReference type="InterPro" id="IPR018488">
    <property type="entry name" value="cNMP-bd_CS"/>
</dbReference>
<dbReference type="RefSeq" id="WP_250919185.1">
    <property type="nucleotide sequence ID" value="NZ_JAMQAW010000009.1"/>
</dbReference>
<dbReference type="Proteomes" id="UP001431429">
    <property type="component" value="Unassembled WGS sequence"/>
</dbReference>
<accession>A0ABT0UL53</accession>
<reference evidence="6" key="1">
    <citation type="submission" date="2022-06" db="EMBL/GenBank/DDBJ databases">
        <title>Genome public.</title>
        <authorList>
            <person name="Sun Q."/>
        </authorList>
    </citation>
    <scope>NUCLEOTIDE SEQUENCE</scope>
    <source>
        <strain evidence="6">CWNU-1</strain>
    </source>
</reference>
<keyword evidence="1" id="KW-0805">Transcription regulation</keyword>
<dbReference type="CDD" id="cd00038">
    <property type="entry name" value="CAP_ED"/>
    <property type="match status" value="1"/>
</dbReference>
<protein>
    <submittedName>
        <fullName evidence="6">Crp/Fnr family transcriptional regulator</fullName>
    </submittedName>
</protein>
<dbReference type="PROSITE" id="PS00889">
    <property type="entry name" value="CNMP_BINDING_2"/>
    <property type="match status" value="1"/>
</dbReference>
<evidence type="ECO:0000313" key="6">
    <source>
        <dbReference type="EMBL" id="MCM2388835.1"/>
    </source>
</evidence>
<dbReference type="EMBL" id="JAMQAW010000009">
    <property type="protein sequence ID" value="MCM2388835.1"/>
    <property type="molecule type" value="Genomic_DNA"/>
</dbReference>
<feature type="domain" description="Cyclic nucleotide-binding" evidence="4">
    <location>
        <begin position="10"/>
        <end position="131"/>
    </location>
</feature>
<dbReference type="InterPro" id="IPR014710">
    <property type="entry name" value="RmlC-like_jellyroll"/>
</dbReference>